<feature type="region of interest" description="Disordered" evidence="1">
    <location>
        <begin position="84"/>
        <end position="108"/>
    </location>
</feature>
<evidence type="ECO:0000313" key="2">
    <source>
        <dbReference type="EnsemblPlants" id="LPERR07G17260.1"/>
    </source>
</evidence>
<protein>
    <submittedName>
        <fullName evidence="2">Uncharacterized protein</fullName>
    </submittedName>
</protein>
<dbReference type="HOGENOM" id="CLU_2200740_0_0_1"/>
<sequence length="108" mass="11965">MPPPPLLHPLLCRRRRRPPLPSHCRRRFSLPFFAIASGDSPSPPSPASILVARRRPPAANLIVSGAEEAVDGACSTNLPWRRPAATSTVSRSDHRLEDSSCRWPEVPW</sequence>
<reference evidence="2 3" key="1">
    <citation type="submission" date="2012-08" db="EMBL/GenBank/DDBJ databases">
        <title>Oryza genome evolution.</title>
        <authorList>
            <person name="Wing R.A."/>
        </authorList>
    </citation>
    <scope>NUCLEOTIDE SEQUENCE</scope>
</reference>
<proteinExistence type="predicted"/>
<dbReference type="EnsemblPlants" id="LPERR07G17260.1">
    <property type="protein sequence ID" value="LPERR07G17260.1"/>
    <property type="gene ID" value="LPERR07G17260"/>
</dbReference>
<organism evidence="2 3">
    <name type="scientific">Leersia perrieri</name>
    <dbReference type="NCBI Taxonomy" id="77586"/>
    <lineage>
        <taxon>Eukaryota</taxon>
        <taxon>Viridiplantae</taxon>
        <taxon>Streptophyta</taxon>
        <taxon>Embryophyta</taxon>
        <taxon>Tracheophyta</taxon>
        <taxon>Spermatophyta</taxon>
        <taxon>Magnoliopsida</taxon>
        <taxon>Liliopsida</taxon>
        <taxon>Poales</taxon>
        <taxon>Poaceae</taxon>
        <taxon>BOP clade</taxon>
        <taxon>Oryzoideae</taxon>
        <taxon>Oryzeae</taxon>
        <taxon>Oryzinae</taxon>
        <taxon>Leersia</taxon>
    </lineage>
</organism>
<dbReference type="Gramene" id="LPERR07G17260.1">
    <property type="protein sequence ID" value="LPERR07G17260.1"/>
    <property type="gene ID" value="LPERR07G17260"/>
</dbReference>
<name>A0A0D9X0S3_9ORYZ</name>
<dbReference type="AlphaFoldDB" id="A0A0D9X0S3"/>
<keyword evidence="3" id="KW-1185">Reference proteome</keyword>
<dbReference type="Proteomes" id="UP000032180">
    <property type="component" value="Chromosome 7"/>
</dbReference>
<evidence type="ECO:0000313" key="3">
    <source>
        <dbReference type="Proteomes" id="UP000032180"/>
    </source>
</evidence>
<evidence type="ECO:0000256" key="1">
    <source>
        <dbReference type="SAM" id="MobiDB-lite"/>
    </source>
</evidence>
<reference evidence="3" key="2">
    <citation type="submission" date="2013-12" db="EMBL/GenBank/DDBJ databases">
        <authorList>
            <person name="Yu Y."/>
            <person name="Lee S."/>
            <person name="de Baynast K."/>
            <person name="Wissotski M."/>
            <person name="Liu L."/>
            <person name="Talag J."/>
            <person name="Goicoechea J."/>
            <person name="Angelova A."/>
            <person name="Jetty R."/>
            <person name="Kudrna D."/>
            <person name="Golser W."/>
            <person name="Rivera L."/>
            <person name="Zhang J."/>
            <person name="Wing R."/>
        </authorList>
    </citation>
    <scope>NUCLEOTIDE SEQUENCE</scope>
</reference>
<feature type="compositionally biased region" description="Basic and acidic residues" evidence="1">
    <location>
        <begin position="91"/>
        <end position="100"/>
    </location>
</feature>
<accession>A0A0D9X0S3</accession>
<reference evidence="2" key="3">
    <citation type="submission" date="2015-04" db="UniProtKB">
        <authorList>
            <consortium name="EnsemblPlants"/>
        </authorList>
    </citation>
    <scope>IDENTIFICATION</scope>
</reference>